<reference evidence="8" key="1">
    <citation type="submission" date="2024-04" db="EMBL/GenBank/DDBJ databases">
        <authorList>
            <person name="Shaw F."/>
            <person name="Minotto A."/>
        </authorList>
    </citation>
    <scope>NUCLEOTIDE SEQUENCE [LARGE SCALE GENOMIC DNA]</scope>
</reference>
<feature type="compositionally biased region" description="Low complexity" evidence="5">
    <location>
        <begin position="378"/>
        <end position="389"/>
    </location>
</feature>
<dbReference type="Gene3D" id="3.30.40.10">
    <property type="entry name" value="Zinc/RING finger domain, C3HC4 (zinc finger)"/>
    <property type="match status" value="1"/>
</dbReference>
<organism evidence="7 8">
    <name type="scientific">Somion occarium</name>
    <dbReference type="NCBI Taxonomy" id="3059160"/>
    <lineage>
        <taxon>Eukaryota</taxon>
        <taxon>Fungi</taxon>
        <taxon>Dikarya</taxon>
        <taxon>Basidiomycota</taxon>
        <taxon>Agaricomycotina</taxon>
        <taxon>Agaricomycetes</taxon>
        <taxon>Polyporales</taxon>
        <taxon>Cerrenaceae</taxon>
        <taxon>Somion</taxon>
    </lineage>
</organism>
<dbReference type="PANTHER" id="PTHR47793:SF1">
    <property type="entry name" value="HISTONE DEACETYLASE COMPLEX SUBUNIT CTI6"/>
    <property type="match status" value="1"/>
</dbReference>
<dbReference type="PROSITE" id="PS50016">
    <property type="entry name" value="ZF_PHD_2"/>
    <property type="match status" value="1"/>
</dbReference>
<dbReference type="PANTHER" id="PTHR47793">
    <property type="entry name" value="HISTONE DEACETYLASE COMPLEX SUBUNIT CTI6"/>
    <property type="match status" value="1"/>
</dbReference>
<evidence type="ECO:0000256" key="1">
    <source>
        <dbReference type="ARBA" id="ARBA00022723"/>
    </source>
</evidence>
<feature type="compositionally biased region" description="Polar residues" evidence="5">
    <location>
        <begin position="572"/>
        <end position="587"/>
    </location>
</feature>
<sequence length="625" mass="67490">MANVSPMGPPPSPKEPRRSGRRSLPSTSSSKSPAGSPTSDSAPKSKENNSRPPLTSSNSSGRTKRAKHEDIDDMPEEFPKAVVNGATNGRNKRKGKEKEKGPLTIDIPDDALSSILEPIDGNADPNPQEEEEAGVTRCICDGAGTRGDDETMVECDSCHEWQHCQCMGLTPDTIPEEYFCERCRPELYPDLAKKHAKRVRQSSSTSHHTTTGPSRSSRSHSPTHLLKPPKRRNTMNSRDAAYDESLQAIIEASAAEARAATMSPVVSTHREDANISHVAENDPEDSNTNGRRKRKRSDDDPPSNKRTRSASVVSDRTPAAQHPTRAETPVNGNATRPPASSSAAPKSTVRAKRGGGRKAQVQQEPMLLDGEDGTAGGTASTRRQASGRSRGAGHDSGSRRAQANANTAAGLYASSAAASRAYHNSHAYAVSQQPPLTSWSLPDYLAHLAHILPTDVPRPLEVRGFTIGANGQATVEVTTERGVKVKWPGKRMSVGDMNKRVRAMVEWVGREQASAAERTRRREALEAALKEIQLSAAEQGDQGQDSSRTDAPMVLDGETLTASPDQEKRTPMLTSSNPVADALSTQDGSSTMKMMEELMEELILFQERFGPGAKVKERERRAAVS</sequence>
<feature type="region of interest" description="Disordered" evidence="5">
    <location>
        <begin position="194"/>
        <end position="236"/>
    </location>
</feature>
<feature type="region of interest" description="Disordered" evidence="5">
    <location>
        <begin position="559"/>
        <end position="587"/>
    </location>
</feature>
<dbReference type="Pfam" id="PF20826">
    <property type="entry name" value="PHD_5"/>
    <property type="match status" value="1"/>
</dbReference>
<name>A0ABP1DJP6_9APHY</name>
<evidence type="ECO:0000256" key="3">
    <source>
        <dbReference type="ARBA" id="ARBA00022833"/>
    </source>
</evidence>
<evidence type="ECO:0000313" key="7">
    <source>
        <dbReference type="EMBL" id="CAL1707273.1"/>
    </source>
</evidence>
<proteinExistence type="predicted"/>
<evidence type="ECO:0000256" key="5">
    <source>
        <dbReference type="SAM" id="MobiDB-lite"/>
    </source>
</evidence>
<dbReference type="SUPFAM" id="SSF57903">
    <property type="entry name" value="FYVE/PHD zinc finger"/>
    <property type="match status" value="1"/>
</dbReference>
<evidence type="ECO:0000313" key="8">
    <source>
        <dbReference type="Proteomes" id="UP001497453"/>
    </source>
</evidence>
<dbReference type="InterPro" id="IPR019786">
    <property type="entry name" value="Zinc_finger_PHD-type_CS"/>
</dbReference>
<protein>
    <recommendedName>
        <fullName evidence="6">PHD-type domain-containing protein</fullName>
    </recommendedName>
</protein>
<evidence type="ECO:0000256" key="4">
    <source>
        <dbReference type="PROSITE-ProRule" id="PRU00146"/>
    </source>
</evidence>
<feature type="region of interest" description="Disordered" evidence="5">
    <location>
        <begin position="1"/>
        <end position="134"/>
    </location>
</feature>
<dbReference type="InterPro" id="IPR053051">
    <property type="entry name" value="HDAC_complex_subunit"/>
</dbReference>
<dbReference type="SMART" id="SM00249">
    <property type="entry name" value="PHD"/>
    <property type="match status" value="1"/>
</dbReference>
<dbReference type="PROSITE" id="PS01359">
    <property type="entry name" value="ZF_PHD_1"/>
    <property type="match status" value="1"/>
</dbReference>
<keyword evidence="1" id="KW-0479">Metal-binding</keyword>
<dbReference type="Proteomes" id="UP001497453">
    <property type="component" value="Chromosome 4"/>
</dbReference>
<dbReference type="InterPro" id="IPR011011">
    <property type="entry name" value="Znf_FYVE_PHD"/>
</dbReference>
<keyword evidence="8" id="KW-1185">Reference proteome</keyword>
<dbReference type="InterPro" id="IPR001965">
    <property type="entry name" value="Znf_PHD"/>
</dbReference>
<evidence type="ECO:0000259" key="6">
    <source>
        <dbReference type="PROSITE" id="PS50016"/>
    </source>
</evidence>
<feature type="domain" description="PHD-type" evidence="6">
    <location>
        <begin position="135"/>
        <end position="186"/>
    </location>
</feature>
<evidence type="ECO:0000256" key="2">
    <source>
        <dbReference type="ARBA" id="ARBA00022771"/>
    </source>
</evidence>
<dbReference type="InterPro" id="IPR013083">
    <property type="entry name" value="Znf_RING/FYVE/PHD"/>
</dbReference>
<dbReference type="InterPro" id="IPR019787">
    <property type="entry name" value="Znf_PHD-finger"/>
</dbReference>
<keyword evidence="3" id="KW-0862">Zinc</keyword>
<feature type="compositionally biased region" description="Low complexity" evidence="5">
    <location>
        <begin position="202"/>
        <end position="224"/>
    </location>
</feature>
<accession>A0ABP1DJP6</accession>
<feature type="region of interest" description="Disordered" evidence="5">
    <location>
        <begin position="261"/>
        <end position="404"/>
    </location>
</feature>
<dbReference type="EMBL" id="OZ037947">
    <property type="protein sequence ID" value="CAL1707273.1"/>
    <property type="molecule type" value="Genomic_DNA"/>
</dbReference>
<feature type="region of interest" description="Disordered" evidence="5">
    <location>
        <begin position="534"/>
        <end position="553"/>
    </location>
</feature>
<feature type="compositionally biased region" description="Polar residues" evidence="5">
    <location>
        <begin position="50"/>
        <end position="61"/>
    </location>
</feature>
<gene>
    <name evidence="7" type="ORF">GFSPODELE1_LOCUS6286</name>
</gene>
<keyword evidence="2 4" id="KW-0863">Zinc-finger</keyword>
<feature type="compositionally biased region" description="Low complexity" evidence="5">
    <location>
        <begin position="22"/>
        <end position="41"/>
    </location>
</feature>